<dbReference type="EMBL" id="KZ305018">
    <property type="protein sequence ID" value="PIA65068.1"/>
    <property type="molecule type" value="Genomic_DNA"/>
</dbReference>
<protein>
    <submittedName>
        <fullName evidence="1">Uncharacterized protein</fullName>
    </submittedName>
</protein>
<dbReference type="PANTHER" id="PTHR33132">
    <property type="entry name" value="OSJNBB0118P14.9 PROTEIN"/>
    <property type="match status" value="1"/>
</dbReference>
<dbReference type="OrthoDB" id="1933164at2759"/>
<dbReference type="AlphaFoldDB" id="A0A2G5FAQ2"/>
<name>A0A2G5FAQ2_AQUCA</name>
<reference evidence="1 2" key="1">
    <citation type="submission" date="2017-09" db="EMBL/GenBank/DDBJ databases">
        <title>WGS assembly of Aquilegia coerulea Goldsmith.</title>
        <authorList>
            <person name="Hodges S."/>
            <person name="Kramer E."/>
            <person name="Nordborg M."/>
            <person name="Tomkins J."/>
            <person name="Borevitz J."/>
            <person name="Derieg N."/>
            <person name="Yan J."/>
            <person name="Mihaltcheva S."/>
            <person name="Hayes R.D."/>
            <person name="Rokhsar D."/>
        </authorList>
    </citation>
    <scope>NUCLEOTIDE SEQUENCE [LARGE SCALE GENOMIC DNA]</scope>
    <source>
        <strain evidence="2">cv. Goldsmith</strain>
    </source>
</reference>
<keyword evidence="2" id="KW-1185">Reference proteome</keyword>
<gene>
    <name evidence="1" type="ORF">AQUCO_00100507v1</name>
</gene>
<sequence>MCHPGFPSFDGGEKTEQTRWFMLQVAAMVQAMNLPGAIDRRGDGVIGVGGHGGVAGLISKQCLCSPTKHPGSFRCRQHHSEYQWGRRL</sequence>
<evidence type="ECO:0000313" key="2">
    <source>
        <dbReference type="Proteomes" id="UP000230069"/>
    </source>
</evidence>
<dbReference type="InParanoid" id="A0A2G5FAQ2"/>
<proteinExistence type="predicted"/>
<accession>A0A2G5FAQ2</accession>
<dbReference type="Proteomes" id="UP000230069">
    <property type="component" value="Unassembled WGS sequence"/>
</dbReference>
<dbReference type="PANTHER" id="PTHR33132:SF135">
    <property type="entry name" value="OS02G0799700 PROTEIN"/>
    <property type="match status" value="1"/>
</dbReference>
<organism evidence="1 2">
    <name type="scientific">Aquilegia coerulea</name>
    <name type="common">Rocky mountain columbine</name>
    <dbReference type="NCBI Taxonomy" id="218851"/>
    <lineage>
        <taxon>Eukaryota</taxon>
        <taxon>Viridiplantae</taxon>
        <taxon>Streptophyta</taxon>
        <taxon>Embryophyta</taxon>
        <taxon>Tracheophyta</taxon>
        <taxon>Spermatophyta</taxon>
        <taxon>Magnoliopsida</taxon>
        <taxon>Ranunculales</taxon>
        <taxon>Ranunculaceae</taxon>
        <taxon>Thalictroideae</taxon>
        <taxon>Aquilegia</taxon>
    </lineage>
</organism>
<evidence type="ECO:0000313" key="1">
    <source>
        <dbReference type="EMBL" id="PIA65068.1"/>
    </source>
</evidence>